<organism evidence="3 4">
    <name type="scientific">Pseudomonas fluorescens</name>
    <dbReference type="NCBI Taxonomy" id="294"/>
    <lineage>
        <taxon>Bacteria</taxon>
        <taxon>Pseudomonadati</taxon>
        <taxon>Pseudomonadota</taxon>
        <taxon>Gammaproteobacteria</taxon>
        <taxon>Pseudomonadales</taxon>
        <taxon>Pseudomonadaceae</taxon>
        <taxon>Pseudomonas</taxon>
    </lineage>
</organism>
<feature type="region of interest" description="Disordered" evidence="1">
    <location>
        <begin position="53"/>
        <end position="91"/>
    </location>
</feature>
<dbReference type="OrthoDB" id="7022045at2"/>
<proteinExistence type="predicted"/>
<dbReference type="Proteomes" id="UP000281909">
    <property type="component" value="Chromosome"/>
</dbReference>
<evidence type="ECO:0000256" key="2">
    <source>
        <dbReference type="SAM" id="SignalP"/>
    </source>
</evidence>
<gene>
    <name evidence="3" type="ORF">NCTC9428_02065</name>
</gene>
<sequence>MNNVSRFLTAFAFSFAGVAAHADSSVETGSCGSSTCFQLTTVAKEGSDALIAADGSSRTPQGQMVAADGSSRTPQGQMVAADGSSRTPQGQLVAENGASRTPQGQWLDDQNA</sequence>
<evidence type="ECO:0000256" key="1">
    <source>
        <dbReference type="SAM" id="MobiDB-lite"/>
    </source>
</evidence>
<name>A0A3S4P037_PSEFL</name>
<accession>A0A3S4P037</accession>
<dbReference type="EMBL" id="LR134318">
    <property type="protein sequence ID" value="VEF10460.1"/>
    <property type="molecule type" value="Genomic_DNA"/>
</dbReference>
<evidence type="ECO:0000313" key="3">
    <source>
        <dbReference type="EMBL" id="VEF10460.1"/>
    </source>
</evidence>
<protein>
    <submittedName>
        <fullName evidence="3">Uncharacterized protein</fullName>
    </submittedName>
</protein>
<dbReference type="AlphaFoldDB" id="A0A3S4P037"/>
<feature type="signal peptide" evidence="2">
    <location>
        <begin position="1"/>
        <end position="22"/>
    </location>
</feature>
<feature type="chain" id="PRO_5018749667" evidence="2">
    <location>
        <begin position="23"/>
        <end position="112"/>
    </location>
</feature>
<keyword evidence="2" id="KW-0732">Signal</keyword>
<evidence type="ECO:0000313" key="4">
    <source>
        <dbReference type="Proteomes" id="UP000281909"/>
    </source>
</evidence>
<dbReference type="RefSeq" id="WP_126362232.1">
    <property type="nucleotide sequence ID" value="NZ_LR134318.1"/>
</dbReference>
<reference evidence="3 4" key="1">
    <citation type="submission" date="2018-12" db="EMBL/GenBank/DDBJ databases">
        <authorList>
            <consortium name="Pathogen Informatics"/>
        </authorList>
    </citation>
    <scope>NUCLEOTIDE SEQUENCE [LARGE SCALE GENOMIC DNA]</scope>
    <source>
        <strain evidence="3 4">NCTC9428</strain>
    </source>
</reference>